<evidence type="ECO:0000256" key="1">
    <source>
        <dbReference type="ARBA" id="ARBA00004567"/>
    </source>
</evidence>
<dbReference type="Pfam" id="PF07817">
    <property type="entry name" value="GLE1"/>
    <property type="match status" value="1"/>
</dbReference>
<dbReference type="GO" id="GO:0005737">
    <property type="term" value="C:cytoplasm"/>
    <property type="evidence" value="ECO:0007669"/>
    <property type="project" value="TreeGrafter"/>
</dbReference>
<dbReference type="PANTHER" id="PTHR12960">
    <property type="entry name" value="GLE-1-RELATED"/>
    <property type="match status" value="1"/>
</dbReference>
<keyword evidence="3" id="KW-0813">Transport</keyword>
<name>A0AAW0QNI5_9PEZI</name>
<evidence type="ECO:0000256" key="3">
    <source>
        <dbReference type="ARBA" id="ARBA00022448"/>
    </source>
</evidence>
<comment type="caution">
    <text evidence="12">The sequence shown here is derived from an EMBL/GenBank/DDBJ whole genome shotgun (WGS) entry which is preliminary data.</text>
</comment>
<evidence type="ECO:0000256" key="4">
    <source>
        <dbReference type="ARBA" id="ARBA00022816"/>
    </source>
</evidence>
<sequence>MAGSSPAGRRWTHSRSSPVRSPPARSPDSTYLSGDRNGEMNHLEALMAAQVLHSEVRERAVKSLDDYLHEQEQKKLAKREQELKELRQREEDRLRHETKLRDEEERLRALQAQTVPKLPPKPPQQAAPPTEPTPESTTVAPNKDDTAPATQPAAAKPINTSNPFSSGPVANGLSASASQPEQVKTNGHTSAAASFSATPSPFAKQATPQPANPFATVTAPKPAPQAQAQAPAQPAKPPATPDADRYVQIHKNLKKLRALITEHAKTNPQLKKLMGEMRREIRKSLGQLTGVKGANKKQLESIKSILMSAISNQPPSPPIDPSSFVVDAREPVEGALHNEPQLPALFIYLMNQLGKAIINQFINECGASPRSADPVGVVTAQLFSAKEFLWRGKSLIDILMAKFRVVCPVVFGYRGSDKTEQGRARLGWRKDGGAWISEQQHNDRMMGLGIGYASIALRDFSKSSNINPWPPSRYWKSMANIVNTPPAEMTDTQCIVLKSMLNQHEEKFINFYGSAAVAALRRALVEWPNSAPKKTPGVMGLQVLAVMCKRDMGLDLGL</sequence>
<dbReference type="EMBL" id="JAQQWP010000009">
    <property type="protein sequence ID" value="KAK8101234.1"/>
    <property type="molecule type" value="Genomic_DNA"/>
</dbReference>
<organism evidence="12 13">
    <name type="scientific">Apiospora kogelbergensis</name>
    <dbReference type="NCBI Taxonomy" id="1337665"/>
    <lineage>
        <taxon>Eukaryota</taxon>
        <taxon>Fungi</taxon>
        <taxon>Dikarya</taxon>
        <taxon>Ascomycota</taxon>
        <taxon>Pezizomycotina</taxon>
        <taxon>Sordariomycetes</taxon>
        <taxon>Xylariomycetidae</taxon>
        <taxon>Amphisphaeriales</taxon>
        <taxon>Apiosporaceae</taxon>
        <taxon>Apiospora</taxon>
    </lineage>
</organism>
<feature type="compositionally biased region" description="Polar residues" evidence="11">
    <location>
        <begin position="173"/>
        <end position="188"/>
    </location>
</feature>
<dbReference type="PANTHER" id="PTHR12960:SF0">
    <property type="entry name" value="MRNA EXPORT FACTOR GLE1"/>
    <property type="match status" value="1"/>
</dbReference>
<evidence type="ECO:0000256" key="2">
    <source>
        <dbReference type="ARBA" id="ARBA00011056"/>
    </source>
</evidence>
<dbReference type="GO" id="GO:0044614">
    <property type="term" value="C:nuclear pore cytoplasmic filaments"/>
    <property type="evidence" value="ECO:0007669"/>
    <property type="project" value="TreeGrafter"/>
</dbReference>
<feature type="region of interest" description="Disordered" evidence="11">
    <location>
        <begin position="88"/>
        <end position="242"/>
    </location>
</feature>
<feature type="region of interest" description="Disordered" evidence="11">
    <location>
        <begin position="1"/>
        <end position="37"/>
    </location>
</feature>
<dbReference type="InterPro" id="IPR012476">
    <property type="entry name" value="GLE1"/>
</dbReference>
<dbReference type="Proteomes" id="UP001392437">
    <property type="component" value="Unassembled WGS sequence"/>
</dbReference>
<dbReference type="GO" id="GO:0005543">
    <property type="term" value="F:phospholipid binding"/>
    <property type="evidence" value="ECO:0007669"/>
    <property type="project" value="TreeGrafter"/>
</dbReference>
<dbReference type="GO" id="GO:0031369">
    <property type="term" value="F:translation initiation factor binding"/>
    <property type="evidence" value="ECO:0007669"/>
    <property type="project" value="TreeGrafter"/>
</dbReference>
<keyword evidence="4" id="KW-0509">mRNA transport</keyword>
<evidence type="ECO:0000313" key="13">
    <source>
        <dbReference type="Proteomes" id="UP001392437"/>
    </source>
</evidence>
<evidence type="ECO:0000256" key="11">
    <source>
        <dbReference type="SAM" id="MobiDB-lite"/>
    </source>
</evidence>
<evidence type="ECO:0000256" key="6">
    <source>
        <dbReference type="ARBA" id="ARBA00023010"/>
    </source>
</evidence>
<dbReference type="Gene3D" id="1.25.40.510">
    <property type="entry name" value="GLE1-like"/>
    <property type="match status" value="1"/>
</dbReference>
<comment type="similarity">
    <text evidence="2">Belongs to the GLE1 family.</text>
</comment>
<protein>
    <recommendedName>
        <fullName evidence="9">mRNA export factor GLE1</fullName>
    </recommendedName>
    <alternativeName>
        <fullName evidence="10">Nucleoporin GLE1</fullName>
    </alternativeName>
</protein>
<keyword evidence="5" id="KW-0653">Protein transport</keyword>
<evidence type="ECO:0000256" key="8">
    <source>
        <dbReference type="ARBA" id="ARBA00023242"/>
    </source>
</evidence>
<keyword evidence="7" id="KW-0906">Nuclear pore complex</keyword>
<keyword evidence="6" id="KW-0811">Translocation</keyword>
<evidence type="ECO:0000313" key="12">
    <source>
        <dbReference type="EMBL" id="KAK8101234.1"/>
    </source>
</evidence>
<evidence type="ECO:0000256" key="9">
    <source>
        <dbReference type="ARBA" id="ARBA00026227"/>
    </source>
</evidence>
<feature type="compositionally biased region" description="Basic and acidic residues" evidence="11">
    <location>
        <begin position="88"/>
        <end position="108"/>
    </location>
</feature>
<gene>
    <name evidence="12" type="ORF">PG999_011608</name>
</gene>
<feature type="compositionally biased region" description="Pro residues" evidence="11">
    <location>
        <begin position="117"/>
        <end position="132"/>
    </location>
</feature>
<feature type="compositionally biased region" description="Low complexity" evidence="11">
    <location>
        <begin position="133"/>
        <end position="156"/>
    </location>
</feature>
<comment type="subcellular location">
    <subcellularLocation>
        <location evidence="1">Nucleus</location>
        <location evidence="1">Nuclear pore complex</location>
    </subcellularLocation>
</comment>
<dbReference type="AlphaFoldDB" id="A0AAW0QNI5"/>
<evidence type="ECO:0000256" key="10">
    <source>
        <dbReference type="ARBA" id="ARBA00029983"/>
    </source>
</evidence>
<dbReference type="GO" id="GO:0015031">
    <property type="term" value="P:protein transport"/>
    <property type="evidence" value="ECO:0007669"/>
    <property type="project" value="UniProtKB-KW"/>
</dbReference>
<proteinExistence type="inferred from homology"/>
<feature type="compositionally biased region" description="Low complexity" evidence="11">
    <location>
        <begin position="189"/>
        <end position="203"/>
    </location>
</feature>
<dbReference type="InterPro" id="IPR038506">
    <property type="entry name" value="GLE1-like_sf"/>
</dbReference>
<keyword evidence="13" id="KW-1185">Reference proteome</keyword>
<feature type="compositionally biased region" description="Low complexity" evidence="11">
    <location>
        <begin position="218"/>
        <end position="233"/>
    </location>
</feature>
<dbReference type="GO" id="GO:0000822">
    <property type="term" value="F:inositol hexakisphosphate binding"/>
    <property type="evidence" value="ECO:0007669"/>
    <property type="project" value="TreeGrafter"/>
</dbReference>
<reference evidence="12 13" key="1">
    <citation type="submission" date="2023-01" db="EMBL/GenBank/DDBJ databases">
        <title>Analysis of 21 Apiospora genomes using comparative genomics revels a genus with tremendous synthesis potential of carbohydrate active enzymes and secondary metabolites.</title>
        <authorList>
            <person name="Sorensen T."/>
        </authorList>
    </citation>
    <scope>NUCLEOTIDE SEQUENCE [LARGE SCALE GENOMIC DNA]</scope>
    <source>
        <strain evidence="12 13">CBS 117206</strain>
    </source>
</reference>
<evidence type="ECO:0000256" key="5">
    <source>
        <dbReference type="ARBA" id="ARBA00022927"/>
    </source>
</evidence>
<keyword evidence="8" id="KW-0539">Nucleus</keyword>
<evidence type="ECO:0000256" key="7">
    <source>
        <dbReference type="ARBA" id="ARBA00023132"/>
    </source>
</evidence>
<accession>A0AAW0QNI5</accession>
<dbReference type="GO" id="GO:0016973">
    <property type="term" value="P:poly(A)+ mRNA export from nucleus"/>
    <property type="evidence" value="ECO:0007669"/>
    <property type="project" value="InterPro"/>
</dbReference>